<dbReference type="RefSeq" id="WP_011196718.1">
    <property type="nucleotide sequence ID" value="NZ_JACSIR010000033.1"/>
</dbReference>
<keyword evidence="2" id="KW-0175">Coiled coil</keyword>
<evidence type="ECO:0000256" key="1">
    <source>
        <dbReference type="ARBA" id="ARBA00009108"/>
    </source>
</evidence>
<evidence type="ECO:0000256" key="2">
    <source>
        <dbReference type="SAM" id="Coils"/>
    </source>
</evidence>
<dbReference type="Gene3D" id="3.30.70.1880">
    <property type="entry name" value="Protein of unknown function DUF881"/>
    <property type="match status" value="1"/>
</dbReference>
<dbReference type="OMA" id="WEIETYY"/>
<gene>
    <name evidence="3" type="ORF">CWE10_14830</name>
</gene>
<dbReference type="Proteomes" id="UP000732377">
    <property type="component" value="Unassembled WGS sequence"/>
</dbReference>
<dbReference type="InterPro" id="IPR010273">
    <property type="entry name" value="DUF881"/>
</dbReference>
<comment type="caution">
    <text evidence="3">The sequence shown here is derived from an EMBL/GenBank/DDBJ whole genome shotgun (WGS) entry which is preliminary data.</text>
</comment>
<protein>
    <submittedName>
        <fullName evidence="3">DUF881 domain-containing protein</fullName>
    </submittedName>
</protein>
<organism evidence="3 4">
    <name type="scientific">Symbiobacterium thermophilum</name>
    <dbReference type="NCBI Taxonomy" id="2734"/>
    <lineage>
        <taxon>Bacteria</taxon>
        <taxon>Bacillati</taxon>
        <taxon>Bacillota</taxon>
        <taxon>Clostridia</taxon>
        <taxon>Eubacteriales</taxon>
        <taxon>Symbiobacteriaceae</taxon>
        <taxon>Symbiobacterium</taxon>
    </lineage>
</organism>
<dbReference type="AlphaFoldDB" id="A0A953I5P8"/>
<dbReference type="Pfam" id="PF05949">
    <property type="entry name" value="DUF881"/>
    <property type="match status" value="1"/>
</dbReference>
<evidence type="ECO:0000313" key="4">
    <source>
        <dbReference type="Proteomes" id="UP000732377"/>
    </source>
</evidence>
<name>A0A953I5P8_SYMTR</name>
<proteinExistence type="inferred from homology"/>
<dbReference type="PANTHER" id="PTHR37313:SF2">
    <property type="entry name" value="UPF0749 PROTEIN YLXX"/>
    <property type="match status" value="1"/>
</dbReference>
<evidence type="ECO:0000313" key="3">
    <source>
        <dbReference type="EMBL" id="MBY6277456.1"/>
    </source>
</evidence>
<comment type="similarity">
    <text evidence="1">Belongs to the UPF0749 family.</text>
</comment>
<reference evidence="3" key="1">
    <citation type="submission" date="2017-11" db="EMBL/GenBank/DDBJ databases">
        <title>Three new genomes from thermophilic consortium.</title>
        <authorList>
            <person name="Quaggio R."/>
            <person name="Amgarten D."/>
            <person name="Setubal J.C."/>
        </authorList>
    </citation>
    <scope>NUCLEOTIDE SEQUENCE</scope>
    <source>
        <strain evidence="3">ZCTH01-B2</strain>
    </source>
</reference>
<accession>A0A953I5P8</accession>
<sequence>MNKTYWGLAVVMLFLGLLLTTQFRITSEQHIDPTRLRMDELVVALTDRETELAAAEGRIRELEREVSELRRSLNSPSQEAELERLRLLAGTTAVTGPGVVVTLSETPEAVTAKNRVADEDIWRVVNELYTAGAEAIAVGGVRLTSVSGIRNVGERILVGETMIASPVEIHAIGDPAVLDASLKLRGGVIDLLARWGIKVTVVKSDSLTLPPLKTQPAFRYAKPAESAGS</sequence>
<dbReference type="PANTHER" id="PTHR37313">
    <property type="entry name" value="UPF0749 PROTEIN RV1825"/>
    <property type="match status" value="1"/>
</dbReference>
<dbReference type="EMBL" id="PIUK01000182">
    <property type="protein sequence ID" value="MBY6277456.1"/>
    <property type="molecule type" value="Genomic_DNA"/>
</dbReference>
<feature type="coiled-coil region" evidence="2">
    <location>
        <begin position="45"/>
        <end position="79"/>
    </location>
</feature>